<keyword evidence="4" id="KW-1185">Reference proteome</keyword>
<proteinExistence type="predicted"/>
<evidence type="ECO:0000313" key="3">
    <source>
        <dbReference type="EMBL" id="MDO1451607.1"/>
    </source>
</evidence>
<organism evidence="3 4">
    <name type="scientific">Rhodocytophaga aerolata</name>
    <dbReference type="NCBI Taxonomy" id="455078"/>
    <lineage>
        <taxon>Bacteria</taxon>
        <taxon>Pseudomonadati</taxon>
        <taxon>Bacteroidota</taxon>
        <taxon>Cytophagia</taxon>
        <taxon>Cytophagales</taxon>
        <taxon>Rhodocytophagaceae</taxon>
        <taxon>Rhodocytophaga</taxon>
    </lineage>
</organism>
<reference evidence="3" key="1">
    <citation type="submission" date="2023-07" db="EMBL/GenBank/DDBJ databases">
        <title>The genome sequence of Rhodocytophaga aerolata KACC 12507.</title>
        <authorList>
            <person name="Zhang X."/>
        </authorList>
    </citation>
    <scope>NUCLEOTIDE SEQUENCE</scope>
    <source>
        <strain evidence="3">KACC 12507</strain>
    </source>
</reference>
<dbReference type="EC" id="2.1.-.-" evidence="3"/>
<keyword evidence="1 3" id="KW-0808">Transferase</keyword>
<name>A0ABT8RHM4_9BACT</name>
<dbReference type="Gene3D" id="3.40.50.150">
    <property type="entry name" value="Vaccinia Virus protein VP39"/>
    <property type="match status" value="1"/>
</dbReference>
<dbReference type="SUPFAM" id="SSF53335">
    <property type="entry name" value="S-adenosyl-L-methionine-dependent methyltransferases"/>
    <property type="match status" value="1"/>
</dbReference>
<dbReference type="GO" id="GO:0032259">
    <property type="term" value="P:methylation"/>
    <property type="evidence" value="ECO:0007669"/>
    <property type="project" value="UniProtKB-KW"/>
</dbReference>
<dbReference type="CDD" id="cd02440">
    <property type="entry name" value="AdoMet_MTases"/>
    <property type="match status" value="1"/>
</dbReference>
<keyword evidence="3" id="KW-0489">Methyltransferase</keyword>
<evidence type="ECO:0000313" key="4">
    <source>
        <dbReference type="Proteomes" id="UP001168528"/>
    </source>
</evidence>
<dbReference type="Proteomes" id="UP001168528">
    <property type="component" value="Unassembled WGS sequence"/>
</dbReference>
<dbReference type="PANTHER" id="PTHR43861">
    <property type="entry name" value="TRANS-ACONITATE 2-METHYLTRANSFERASE-RELATED"/>
    <property type="match status" value="1"/>
</dbReference>
<sequence>MRQSAYSSSAQGTENFLVPSVNKNFPFPVNLSVAEVIAALLDKGGPDPEDYYYLDRYLKTLFSSVHSGLISFQEVEAAKQLFSEEFLSQTIHGYGYTKPMGYAGDFLMIDKIYTYHCSKNPEFEKWDAYFHHLEAAQAVRNRKDYFKKQLLKRIEHSSTTVHLLDVASGPCRDVLELYQQIMPAVLQTTCVDLDERAIAHAKDVCWPYLKQIEFYHQNILRFTPEKQFDVVWSAGLFDYFNDQIFVLAIKRLVKHLKPGGELIIGNFSEENSSRGYMELFGEWYLLHRSKEQLIQLALEAGIRRDKITVDYEPLGVNLFLKICQ</sequence>
<gene>
    <name evidence="3" type="ORF">Q0590_35370</name>
</gene>
<feature type="domain" description="Methyltransferase" evidence="2">
    <location>
        <begin position="164"/>
        <end position="260"/>
    </location>
</feature>
<dbReference type="EMBL" id="JAUKPO010000071">
    <property type="protein sequence ID" value="MDO1451607.1"/>
    <property type="molecule type" value="Genomic_DNA"/>
</dbReference>
<dbReference type="Pfam" id="PF13649">
    <property type="entry name" value="Methyltransf_25"/>
    <property type="match status" value="1"/>
</dbReference>
<dbReference type="PANTHER" id="PTHR43861:SF3">
    <property type="entry name" value="PUTATIVE (AFU_ORTHOLOGUE AFUA_2G14390)-RELATED"/>
    <property type="match status" value="1"/>
</dbReference>
<accession>A0ABT8RHM4</accession>
<evidence type="ECO:0000259" key="2">
    <source>
        <dbReference type="Pfam" id="PF13649"/>
    </source>
</evidence>
<comment type="caution">
    <text evidence="3">The sequence shown here is derived from an EMBL/GenBank/DDBJ whole genome shotgun (WGS) entry which is preliminary data.</text>
</comment>
<evidence type="ECO:0000256" key="1">
    <source>
        <dbReference type="ARBA" id="ARBA00022679"/>
    </source>
</evidence>
<dbReference type="InterPro" id="IPR029063">
    <property type="entry name" value="SAM-dependent_MTases_sf"/>
</dbReference>
<dbReference type="GO" id="GO:0008168">
    <property type="term" value="F:methyltransferase activity"/>
    <property type="evidence" value="ECO:0007669"/>
    <property type="project" value="UniProtKB-KW"/>
</dbReference>
<dbReference type="InterPro" id="IPR041698">
    <property type="entry name" value="Methyltransf_25"/>
</dbReference>
<protein>
    <submittedName>
        <fullName evidence="3">Class I SAM-dependent methyltransferase</fullName>
        <ecNumber evidence="3">2.1.-.-</ecNumber>
    </submittedName>
</protein>
<dbReference type="RefSeq" id="WP_302042404.1">
    <property type="nucleotide sequence ID" value="NZ_JAUKPO010000071.1"/>
</dbReference>